<dbReference type="EMBL" id="AUZY01010388">
    <property type="protein sequence ID" value="EQD38897.1"/>
    <property type="molecule type" value="Genomic_DNA"/>
</dbReference>
<dbReference type="AlphaFoldDB" id="T0Z3L2"/>
<reference evidence="2" key="1">
    <citation type="submission" date="2013-08" db="EMBL/GenBank/DDBJ databases">
        <authorList>
            <person name="Mendez C."/>
            <person name="Richter M."/>
            <person name="Ferrer M."/>
            <person name="Sanchez J."/>
        </authorList>
    </citation>
    <scope>NUCLEOTIDE SEQUENCE</scope>
</reference>
<accession>T0Z3L2</accession>
<name>T0Z3L2_9ZZZZ</name>
<reference evidence="2" key="2">
    <citation type="journal article" date="2014" name="ISME J.">
        <title>Microbial stratification in low pH oxic and suboxic macroscopic growths along an acid mine drainage.</title>
        <authorList>
            <person name="Mendez-Garcia C."/>
            <person name="Mesa V."/>
            <person name="Sprenger R.R."/>
            <person name="Richter M."/>
            <person name="Diez M.S."/>
            <person name="Solano J."/>
            <person name="Bargiela R."/>
            <person name="Golyshina O.V."/>
            <person name="Manteca A."/>
            <person name="Ramos J.L."/>
            <person name="Gallego J.R."/>
            <person name="Llorente I."/>
            <person name="Martins Dos Santos V.A."/>
            <person name="Jensen O.N."/>
            <person name="Pelaez A.I."/>
            <person name="Sanchez J."/>
            <person name="Ferrer M."/>
        </authorList>
    </citation>
    <scope>NUCLEOTIDE SEQUENCE</scope>
</reference>
<feature type="domain" description="Transposase IS116/IS110/IS902 C-terminal" evidence="1">
    <location>
        <begin position="1"/>
        <end position="70"/>
    </location>
</feature>
<dbReference type="Pfam" id="PF02371">
    <property type="entry name" value="Transposase_20"/>
    <property type="match status" value="1"/>
</dbReference>
<dbReference type="GO" id="GO:0003677">
    <property type="term" value="F:DNA binding"/>
    <property type="evidence" value="ECO:0007669"/>
    <property type="project" value="InterPro"/>
</dbReference>
<evidence type="ECO:0000313" key="2">
    <source>
        <dbReference type="EMBL" id="EQD38897.1"/>
    </source>
</evidence>
<comment type="caution">
    <text evidence="2">The sequence shown here is derived from an EMBL/GenBank/DDBJ whole genome shotgun (WGS) entry which is preliminary data.</text>
</comment>
<protein>
    <submittedName>
        <fullName evidence="2">Transposase</fullName>
    </submittedName>
</protein>
<proteinExistence type="predicted"/>
<dbReference type="PANTHER" id="PTHR33055">
    <property type="entry name" value="TRANSPOSASE FOR INSERTION SEQUENCE ELEMENT IS1111A"/>
    <property type="match status" value="1"/>
</dbReference>
<dbReference type="GO" id="GO:0004803">
    <property type="term" value="F:transposase activity"/>
    <property type="evidence" value="ECO:0007669"/>
    <property type="project" value="InterPro"/>
</dbReference>
<feature type="non-terminal residue" evidence="2">
    <location>
        <position position="1"/>
    </location>
</feature>
<organism evidence="2">
    <name type="scientific">mine drainage metagenome</name>
    <dbReference type="NCBI Taxonomy" id="410659"/>
    <lineage>
        <taxon>unclassified sequences</taxon>
        <taxon>metagenomes</taxon>
        <taxon>ecological metagenomes</taxon>
    </lineage>
</organism>
<evidence type="ECO:0000259" key="1">
    <source>
        <dbReference type="Pfam" id="PF02371"/>
    </source>
</evidence>
<dbReference type="PANTHER" id="PTHR33055:SF15">
    <property type="entry name" value="TRANSPOSASE-RELATED"/>
    <property type="match status" value="1"/>
</dbReference>
<dbReference type="InterPro" id="IPR003346">
    <property type="entry name" value="Transposase_20"/>
</dbReference>
<dbReference type="InterPro" id="IPR047650">
    <property type="entry name" value="Transpos_IS110"/>
</dbReference>
<sequence length="77" mass="8137">LTTVPGIGLILGYTIASEIRDIHRFESSTKLVGYSGLTPRVIQSGGHDVRAPLSKHGPKYLGWALGDAVTHGAPCLL</sequence>
<dbReference type="GO" id="GO:0006313">
    <property type="term" value="P:DNA transposition"/>
    <property type="evidence" value="ECO:0007669"/>
    <property type="project" value="InterPro"/>
</dbReference>
<gene>
    <name evidence="2" type="ORF">B1B_15615</name>
</gene>